<evidence type="ECO:0000256" key="5">
    <source>
        <dbReference type="ARBA" id="ARBA00023136"/>
    </source>
</evidence>
<feature type="transmembrane region" description="Helical" evidence="7">
    <location>
        <begin position="417"/>
        <end position="435"/>
    </location>
</feature>
<feature type="transmembrane region" description="Helical" evidence="7">
    <location>
        <begin position="20"/>
        <end position="40"/>
    </location>
</feature>
<keyword evidence="3 7" id="KW-0812">Transmembrane</keyword>
<feature type="transmembrane region" description="Helical" evidence="7">
    <location>
        <begin position="374"/>
        <end position="397"/>
    </location>
</feature>
<evidence type="ECO:0000313" key="10">
    <source>
        <dbReference type="Proteomes" id="UP000671960"/>
    </source>
</evidence>
<gene>
    <name evidence="9" type="ORF">HC231_08310</name>
</gene>
<keyword evidence="2" id="KW-0813">Transport</keyword>
<feature type="transmembrane region" description="Helical" evidence="7">
    <location>
        <begin position="345"/>
        <end position="362"/>
    </location>
</feature>
<protein>
    <submittedName>
        <fullName evidence="9">MFS transporter</fullName>
    </submittedName>
</protein>
<dbReference type="PANTHER" id="PTHR43791">
    <property type="entry name" value="PERMEASE-RELATED"/>
    <property type="match status" value="1"/>
</dbReference>
<dbReference type="Pfam" id="PF07690">
    <property type="entry name" value="MFS_1"/>
    <property type="match status" value="1"/>
</dbReference>
<dbReference type="PANTHER" id="PTHR43791:SF36">
    <property type="entry name" value="TRANSPORTER, PUTATIVE (AFU_ORTHOLOGUE AFUA_6G08340)-RELATED"/>
    <property type="match status" value="1"/>
</dbReference>
<keyword evidence="5 7" id="KW-0472">Membrane</keyword>
<feature type="transmembrane region" description="Helical" evidence="7">
    <location>
        <begin position="254"/>
        <end position="279"/>
    </location>
</feature>
<feature type="transmembrane region" description="Helical" evidence="7">
    <location>
        <begin position="291"/>
        <end position="309"/>
    </location>
</feature>
<feature type="transmembrane region" description="Helical" evidence="7">
    <location>
        <begin position="321"/>
        <end position="339"/>
    </location>
</feature>
<accession>A0ABX7URG6</accession>
<reference evidence="9 10" key="1">
    <citation type="submission" date="2020-03" db="EMBL/GenBank/DDBJ databases">
        <authorList>
            <person name="Bakhshi Ganjeh M."/>
        </authorList>
    </citation>
    <scope>NUCLEOTIDE SEQUENCE [LARGE SCALE GENOMIC DNA]</scope>
    <source>
        <strain evidence="10">Iran 50</strain>
    </source>
</reference>
<dbReference type="Proteomes" id="UP000671960">
    <property type="component" value="Chromosome"/>
</dbReference>
<evidence type="ECO:0000259" key="8">
    <source>
        <dbReference type="PROSITE" id="PS50850"/>
    </source>
</evidence>
<dbReference type="SUPFAM" id="SSF103473">
    <property type="entry name" value="MFS general substrate transporter"/>
    <property type="match status" value="1"/>
</dbReference>
<dbReference type="InterPro" id="IPR020846">
    <property type="entry name" value="MFS_dom"/>
</dbReference>
<evidence type="ECO:0000256" key="3">
    <source>
        <dbReference type="ARBA" id="ARBA00022692"/>
    </source>
</evidence>
<evidence type="ECO:0000256" key="7">
    <source>
        <dbReference type="SAM" id="Phobius"/>
    </source>
</evidence>
<evidence type="ECO:0000256" key="6">
    <source>
        <dbReference type="SAM" id="MobiDB-lite"/>
    </source>
</evidence>
<sequence length="462" mass="49276">MASQQGIPRELPTPPSEETISLLFKRILPILVLGYILNFIDRTNISMVKSELQTDIGIDAAAYGLGSGLFFLTYAFFQIPSNLIMSKIGARWTLGTVMTLWGLLSMGTAFIHTTAQFYTLRLLLGLVESGFYPGVLYYITIFFPHSQRTRANSIFLMGAAMANIIGNPLAGLIVGLHGTAGLPGWQWLFILEGIPTVLLGVVLLLRLPDRPTEAKWLAPEPAQQLEAYIKYQNETGARNSGNYSLWKSACDPQILLNAVVFFTVVIGVYALGYFLPAIIRTYSSALTTFEVGLITAVPYVVGAISLWVVPKLVKPGMTKTWIVSLIIFISIGLIIALLAQRSLGGWFGPVVAIIGFCIAYAATQTCQPMILASVGFRLSGAALAAGLALVNMVGQLGGFFGPYILGFAEQQTGSPSSGLWAVVVIALIGAILASITRVSPTATDASGSGEGTVSPSSKAGPV</sequence>
<keyword evidence="10" id="KW-1185">Reference proteome</keyword>
<dbReference type="Gene3D" id="1.20.1250.20">
    <property type="entry name" value="MFS general substrate transporter like domains"/>
    <property type="match status" value="2"/>
</dbReference>
<dbReference type="CDD" id="cd17319">
    <property type="entry name" value="MFS_ExuT_GudP_like"/>
    <property type="match status" value="1"/>
</dbReference>
<dbReference type="RefSeq" id="WP_208230558.1">
    <property type="nucleotide sequence ID" value="NZ_CP050854.1"/>
</dbReference>
<feature type="transmembrane region" description="Helical" evidence="7">
    <location>
        <begin position="89"/>
        <end position="111"/>
    </location>
</feature>
<evidence type="ECO:0000313" key="9">
    <source>
        <dbReference type="EMBL" id="QTF07935.1"/>
    </source>
</evidence>
<evidence type="ECO:0000256" key="4">
    <source>
        <dbReference type="ARBA" id="ARBA00022989"/>
    </source>
</evidence>
<dbReference type="InterPro" id="IPR011701">
    <property type="entry name" value="MFS"/>
</dbReference>
<evidence type="ECO:0000256" key="1">
    <source>
        <dbReference type="ARBA" id="ARBA00004141"/>
    </source>
</evidence>
<comment type="subcellular location">
    <subcellularLocation>
        <location evidence="1">Membrane</location>
        <topology evidence="1">Multi-pass membrane protein</topology>
    </subcellularLocation>
</comment>
<dbReference type="EMBL" id="CP050854">
    <property type="protein sequence ID" value="QTF07935.1"/>
    <property type="molecule type" value="Genomic_DNA"/>
</dbReference>
<name>A0ABX7URG6_9GAMM</name>
<dbReference type="PROSITE" id="PS50850">
    <property type="entry name" value="MFS"/>
    <property type="match status" value="1"/>
</dbReference>
<proteinExistence type="predicted"/>
<keyword evidence="4 7" id="KW-1133">Transmembrane helix</keyword>
<feature type="transmembrane region" description="Helical" evidence="7">
    <location>
        <begin position="184"/>
        <end position="205"/>
    </location>
</feature>
<evidence type="ECO:0000256" key="2">
    <source>
        <dbReference type="ARBA" id="ARBA00022448"/>
    </source>
</evidence>
<feature type="transmembrane region" description="Helical" evidence="7">
    <location>
        <begin position="60"/>
        <end position="77"/>
    </location>
</feature>
<feature type="transmembrane region" description="Helical" evidence="7">
    <location>
        <begin position="155"/>
        <end position="178"/>
    </location>
</feature>
<feature type="transmembrane region" description="Helical" evidence="7">
    <location>
        <begin position="123"/>
        <end position="143"/>
    </location>
</feature>
<organism evidence="9 10">
    <name type="scientific">Brenneria izadpanahii</name>
    <dbReference type="NCBI Taxonomy" id="2722756"/>
    <lineage>
        <taxon>Bacteria</taxon>
        <taxon>Pseudomonadati</taxon>
        <taxon>Pseudomonadota</taxon>
        <taxon>Gammaproteobacteria</taxon>
        <taxon>Enterobacterales</taxon>
        <taxon>Pectobacteriaceae</taxon>
        <taxon>Brenneria</taxon>
    </lineage>
</organism>
<feature type="region of interest" description="Disordered" evidence="6">
    <location>
        <begin position="443"/>
        <end position="462"/>
    </location>
</feature>
<dbReference type="InterPro" id="IPR036259">
    <property type="entry name" value="MFS_trans_sf"/>
</dbReference>
<feature type="domain" description="Major facilitator superfamily (MFS) profile" evidence="8">
    <location>
        <begin position="27"/>
        <end position="441"/>
    </location>
</feature>